<dbReference type="EMBL" id="JAKIKU010000008">
    <property type="protein sequence ID" value="MCL1046715.1"/>
    <property type="molecule type" value="Genomic_DNA"/>
</dbReference>
<reference evidence="2 3" key="1">
    <citation type="submission" date="2022-01" db="EMBL/GenBank/DDBJ databases">
        <title>Whole genome-based taxonomy of the Shewanellaceae.</title>
        <authorList>
            <person name="Martin-Rodriguez A.J."/>
        </authorList>
    </citation>
    <scope>NUCLEOTIDE SEQUENCE [LARGE SCALE GENOMIC DNA]</scope>
    <source>
        <strain evidence="2 3">DSM 24955</strain>
    </source>
</reference>
<dbReference type="RefSeq" id="WP_102526644.1">
    <property type="nucleotide sequence ID" value="NZ_JAKIKU010000008.1"/>
</dbReference>
<keyword evidence="3" id="KW-1185">Reference proteome</keyword>
<name>A0ABT0KTP0_9GAMM</name>
<sequence>MNNISTQTTFSTTGMTKKLSLAATFFIALVVSSSSFAYQFDVDAQGEQAIKEHRQLMVQHMASAEQEYSAELNQDFDKQMKTAESKFLDQKCEQRGLDFDTRSEVCDG</sequence>
<comment type="caution">
    <text evidence="2">The sequence shown here is derived from an EMBL/GenBank/DDBJ whole genome shotgun (WGS) entry which is preliminary data.</text>
</comment>
<evidence type="ECO:0000313" key="2">
    <source>
        <dbReference type="EMBL" id="MCL1046715.1"/>
    </source>
</evidence>
<protein>
    <submittedName>
        <fullName evidence="2">Uncharacterized protein</fullName>
    </submittedName>
</protein>
<gene>
    <name evidence="2" type="ORF">L2737_15485</name>
</gene>
<keyword evidence="1" id="KW-0732">Signal</keyword>
<proteinExistence type="predicted"/>
<feature type="signal peptide" evidence="1">
    <location>
        <begin position="1"/>
        <end position="37"/>
    </location>
</feature>
<evidence type="ECO:0000256" key="1">
    <source>
        <dbReference type="SAM" id="SignalP"/>
    </source>
</evidence>
<dbReference type="Proteomes" id="UP001202134">
    <property type="component" value="Unassembled WGS sequence"/>
</dbReference>
<feature type="chain" id="PRO_5046270006" evidence="1">
    <location>
        <begin position="38"/>
        <end position="108"/>
    </location>
</feature>
<accession>A0ABT0KTP0</accession>
<organism evidence="2 3">
    <name type="scientific">Shewanella electrodiphila</name>
    <dbReference type="NCBI Taxonomy" id="934143"/>
    <lineage>
        <taxon>Bacteria</taxon>
        <taxon>Pseudomonadati</taxon>
        <taxon>Pseudomonadota</taxon>
        <taxon>Gammaproteobacteria</taxon>
        <taxon>Alteromonadales</taxon>
        <taxon>Shewanellaceae</taxon>
        <taxon>Shewanella</taxon>
    </lineage>
</organism>
<evidence type="ECO:0000313" key="3">
    <source>
        <dbReference type="Proteomes" id="UP001202134"/>
    </source>
</evidence>